<dbReference type="Proteomes" id="UP000034875">
    <property type="component" value="Unassembled WGS sequence"/>
</dbReference>
<reference evidence="11 12" key="1">
    <citation type="journal article" date="2015" name="Nature">
        <title>rRNA introns, odd ribosomes, and small enigmatic genomes across a large radiation of phyla.</title>
        <authorList>
            <person name="Brown C.T."/>
            <person name="Hug L.A."/>
            <person name="Thomas B.C."/>
            <person name="Sharon I."/>
            <person name="Castelle C.J."/>
            <person name="Singh A."/>
            <person name="Wilkins M.J."/>
            <person name="Williams K.H."/>
            <person name="Banfield J.F."/>
        </authorList>
    </citation>
    <scope>NUCLEOTIDE SEQUENCE [LARGE SCALE GENOMIC DNA]</scope>
</reference>
<evidence type="ECO:0000256" key="8">
    <source>
        <dbReference type="PIRSR" id="PIRSR004803-3"/>
    </source>
</evidence>
<keyword evidence="5" id="KW-0378">Hydrolase</keyword>
<dbReference type="GO" id="GO:0004521">
    <property type="term" value="F:RNA endonuclease activity"/>
    <property type="evidence" value="ECO:0007669"/>
    <property type="project" value="UniProtKB-UniRule"/>
</dbReference>
<comment type="cofactor">
    <cofactor evidence="8">
        <name>Ca(2+)</name>
        <dbReference type="ChEBI" id="CHEBI:29108"/>
    </cofactor>
    <text evidence="8">Binds 1 Ca(2+) cation per subunit. Seen in 1 crystal structure, it is not clear if it is physiologically important.</text>
</comment>
<evidence type="ECO:0000259" key="10">
    <source>
        <dbReference type="SMART" id="SM00849"/>
    </source>
</evidence>
<proteinExistence type="inferred from homology"/>
<dbReference type="Pfam" id="PF22505">
    <property type="entry name" value="RNase_J_b_CASP"/>
    <property type="match status" value="1"/>
</dbReference>
<dbReference type="AlphaFoldDB" id="A0A0G0Z6J6"/>
<dbReference type="Gene3D" id="3.60.15.10">
    <property type="entry name" value="Ribonuclease Z/Hydroxyacylglutathione hydrolase-like"/>
    <property type="match status" value="1"/>
</dbReference>
<dbReference type="HAMAP" id="MF_01491">
    <property type="entry name" value="RNase_J_bact"/>
    <property type="match status" value="1"/>
</dbReference>
<dbReference type="GO" id="GO:0008270">
    <property type="term" value="F:zinc ion binding"/>
    <property type="evidence" value="ECO:0007669"/>
    <property type="project" value="InterPro"/>
</dbReference>
<dbReference type="InterPro" id="IPR042173">
    <property type="entry name" value="RNase_J_2"/>
</dbReference>
<feature type="binding site" evidence="8">
    <location>
        <position position="252"/>
    </location>
    <ligand>
        <name>Zn(2+)</name>
        <dbReference type="ChEBI" id="CHEBI:29105"/>
        <label>1</label>
        <note>catalytic</note>
    </ligand>
</feature>
<dbReference type="Gene3D" id="3.40.50.10710">
    <property type="entry name" value="Metallo-hydrolase/oxidoreductase"/>
    <property type="match status" value="1"/>
</dbReference>
<evidence type="ECO:0000256" key="3">
    <source>
        <dbReference type="ARBA" id="ARBA00022839"/>
    </source>
</evidence>
<keyword evidence="8" id="KW-0479">Metal-binding</keyword>
<evidence type="ECO:0000256" key="5">
    <source>
        <dbReference type="HAMAP-Rule" id="MF_01491"/>
    </source>
</evidence>
<dbReference type="Pfam" id="PF17770">
    <property type="entry name" value="RNase_J_C"/>
    <property type="match status" value="1"/>
</dbReference>
<evidence type="ECO:0000256" key="7">
    <source>
        <dbReference type="PIRSR" id="PIRSR004803-2"/>
    </source>
</evidence>
<comment type="similarity">
    <text evidence="5">Belongs to the metallo-beta-lactamase superfamily. RNA-metabolizing metallo-beta-lactamase-like family. Bacterial RNase J subfamily.</text>
</comment>
<feature type="binding site" evidence="8">
    <location>
        <position position="230"/>
    </location>
    <ligand>
        <name>Zn(2+)</name>
        <dbReference type="ChEBI" id="CHEBI:29105"/>
        <label>1</label>
        <note>catalytic</note>
    </ligand>
</feature>
<feature type="region of interest" description="Disordered" evidence="9">
    <location>
        <begin position="1"/>
        <end position="83"/>
    </location>
</feature>
<evidence type="ECO:0000256" key="4">
    <source>
        <dbReference type="ARBA" id="ARBA00022884"/>
    </source>
</evidence>
<dbReference type="InterPro" id="IPR055132">
    <property type="entry name" value="RNase_J_b_CASP"/>
</dbReference>
<evidence type="ECO:0000256" key="9">
    <source>
        <dbReference type="SAM" id="MobiDB-lite"/>
    </source>
</evidence>
<keyword evidence="8" id="KW-0106">Calcium</keyword>
<feature type="binding site" evidence="8">
    <location>
        <position position="165"/>
    </location>
    <ligand>
        <name>Zn(2+)</name>
        <dbReference type="ChEBI" id="CHEBI:29105"/>
        <label>1</label>
        <note>catalytic</note>
    </ligand>
</feature>
<dbReference type="CDD" id="cd07714">
    <property type="entry name" value="RNaseJ_MBL-fold"/>
    <property type="match status" value="1"/>
</dbReference>
<dbReference type="PIRSF" id="PIRSF004803">
    <property type="entry name" value="RnjA"/>
    <property type="match status" value="1"/>
</dbReference>
<feature type="active site" description="Proton donor" evidence="6">
    <location>
        <position position="284"/>
    </location>
</feature>
<feature type="active site" description="Proton acceptor" evidence="6">
    <location>
        <position position="459"/>
    </location>
</feature>
<feature type="binding site" evidence="8">
    <location>
        <position position="138"/>
    </location>
    <ligand>
        <name>Ca(2+)</name>
        <dbReference type="ChEBI" id="CHEBI:29108"/>
    </ligand>
</feature>
<evidence type="ECO:0000313" key="12">
    <source>
        <dbReference type="Proteomes" id="UP000034875"/>
    </source>
</evidence>
<dbReference type="EC" id="3.1.-.-" evidence="5"/>
<keyword evidence="4 5" id="KW-0694">RNA-binding</keyword>
<keyword evidence="3 5" id="KW-0269">Exonuclease</keyword>
<name>A0A0G0Z6J6_9BACT</name>
<feature type="binding site" evidence="8">
    <location>
        <position position="537"/>
    </location>
    <ligand>
        <name>Ca(2+)</name>
        <dbReference type="ChEBI" id="CHEBI:29108"/>
    </ligand>
</feature>
<dbReference type="InterPro" id="IPR036866">
    <property type="entry name" value="RibonucZ/Hydroxyglut_hydro"/>
</dbReference>
<keyword evidence="5" id="KW-0698">rRNA processing</keyword>
<dbReference type="GO" id="GO:0003723">
    <property type="term" value="F:RNA binding"/>
    <property type="evidence" value="ECO:0007669"/>
    <property type="project" value="UniProtKB-UniRule"/>
</dbReference>
<feature type="binding site" evidence="8">
    <location>
        <position position="136"/>
    </location>
    <ligand>
        <name>Ca(2+)</name>
        <dbReference type="ChEBI" id="CHEBI:29108"/>
    </ligand>
</feature>
<keyword evidence="5" id="KW-0255">Endonuclease</keyword>
<dbReference type="InterPro" id="IPR001279">
    <property type="entry name" value="Metallo-B-lactamas"/>
</dbReference>
<feature type="binding site" evidence="8">
    <location>
        <position position="163"/>
    </location>
    <ligand>
        <name>Zn(2+)</name>
        <dbReference type="ChEBI" id="CHEBI:29105"/>
        <label>1</label>
        <note>catalytic</note>
    </ligand>
</feature>
<keyword evidence="1 5" id="KW-0963">Cytoplasm</keyword>
<gene>
    <name evidence="5" type="primary">rnj</name>
    <name evidence="11" type="ORF">UV05_C0008G0013</name>
</gene>
<dbReference type="InterPro" id="IPR030854">
    <property type="entry name" value="RNase_J_bac"/>
</dbReference>
<protein>
    <recommendedName>
        <fullName evidence="5">Ribonuclease J</fullName>
        <shortName evidence="5">RNase J</shortName>
        <ecNumber evidence="5">3.1.-.-</ecNumber>
    </recommendedName>
</protein>
<evidence type="ECO:0000256" key="1">
    <source>
        <dbReference type="ARBA" id="ARBA00022490"/>
    </source>
</evidence>
<evidence type="ECO:0000256" key="6">
    <source>
        <dbReference type="PIRSR" id="PIRSR004803-1"/>
    </source>
</evidence>
<dbReference type="Gene3D" id="3.10.20.580">
    <property type="match status" value="1"/>
</dbReference>
<dbReference type="GO" id="GO:0006364">
    <property type="term" value="P:rRNA processing"/>
    <property type="evidence" value="ECO:0007669"/>
    <property type="project" value="UniProtKB-UniRule"/>
</dbReference>
<keyword evidence="2 5" id="KW-0540">Nuclease</keyword>
<comment type="subunit">
    <text evidence="5">Homodimer, may be a subunit of the RNA degradosome.</text>
</comment>
<accession>A0A0G0Z6J6</accession>
<feature type="domain" description="Metallo-beta-lactamase" evidence="10">
    <location>
        <begin position="108"/>
        <end position="282"/>
    </location>
</feature>
<feature type="binding site" evidence="8">
    <location>
        <position position="481"/>
    </location>
    <ligand>
        <name>Zn(2+)</name>
        <dbReference type="ChEBI" id="CHEBI:29105"/>
        <label>1</label>
        <note>catalytic</note>
    </ligand>
</feature>
<dbReference type="PANTHER" id="PTHR43694:SF1">
    <property type="entry name" value="RIBONUCLEASE J"/>
    <property type="match status" value="1"/>
</dbReference>
<feature type="binding site" evidence="8">
    <location>
        <position position="166"/>
    </location>
    <ligand>
        <name>Zn(2+)</name>
        <dbReference type="ChEBI" id="CHEBI:29105"/>
        <label>1</label>
        <note>catalytic</note>
    </ligand>
</feature>
<dbReference type="EMBL" id="LCCZ01000008">
    <property type="protein sequence ID" value="KKS44284.1"/>
    <property type="molecule type" value="Genomic_DNA"/>
</dbReference>
<dbReference type="PANTHER" id="PTHR43694">
    <property type="entry name" value="RIBONUCLEASE J"/>
    <property type="match status" value="1"/>
</dbReference>
<organism evidence="11 12">
    <name type="scientific">candidate division CPR1 bacterium GW2011_GWA2_42_17</name>
    <dbReference type="NCBI Taxonomy" id="1618341"/>
    <lineage>
        <taxon>Bacteria</taxon>
        <taxon>candidate division CPR1</taxon>
    </lineage>
</organism>
<dbReference type="Pfam" id="PF00753">
    <property type="entry name" value="Lactamase_B"/>
    <property type="match status" value="1"/>
</dbReference>
<evidence type="ECO:0000313" key="11">
    <source>
        <dbReference type="EMBL" id="KKS44284.1"/>
    </source>
</evidence>
<evidence type="ECO:0000256" key="2">
    <source>
        <dbReference type="ARBA" id="ARBA00022722"/>
    </source>
</evidence>
<comment type="function">
    <text evidence="5">An RNase that has 5'-3' exonuclease and possibly endonuclease activity. Involved in maturation of rRNA and in some organisms also mRNA maturation and/or decay.</text>
</comment>
<comment type="cofactor">
    <cofactor evidence="8">
        <name>Zn(2+)</name>
        <dbReference type="ChEBI" id="CHEBI:29105"/>
    </cofactor>
    <text evidence="8">Binds 2 Zn(2+) ions per subunit. It is not clear if Zn(2+) or Mg(2+) is physiologically important.</text>
</comment>
<sequence>MDKDKHQRIPQHSRSVGTAGHSRTFHSGSNNDRNPLRKTVSHGVSHFDSKTPRGFGGKKLDRPHHRAGLRHQPSGHRTFGSKLPETVIPNLAPDSIRVIPLGGVEQIGQNMTAVEFGNDILVLDAGFQFKEEDTPGIDYILPNTKYLEERKKKIKAVIITHGHLDHIGGIPYLMERLGNPPLYSRALTTLMVKKRQEEFPHLQALDIRVIEKEDTIKIGALSVKFFSVTHTIPDSMGVIIETPYGAIVNPGDIKLDHIDGAPTEAEEKEYERFKNENVLFLMMDSTNVDNPGFSTPERLVHKNLDEIIKNTKNRLIIATFSSQLERMMNIIQSAEKYGKKVVVDGRSMKNNIEIVKNMGMLKVKKDTLILPEEMESYPPDKIVALVTGAQGDEFAALMRMSNKSHKYFKITPRDSVLLSSSIIPGNERAVQKLKDNLARQGAKIIHYRSSDVYIHSTGHGNRGELEWLHRHIKPKFFMPIHGTHYMLRVHEELAKSLGQPAENIVVPDNGTVVEIQNGGEKLVRLKEKAPAGMVMVDGFSVGDVQEVVIRDRQMLAQDGMFVIIASVNSNNGKLKKSPDIISRGFVYLRESQDLLHQTRIIIKKTIEDTTVGMNPINFEYVKSVLTDNVGRFLFQKTAKRPIVIPVLLSV</sequence>
<dbReference type="InterPro" id="IPR004613">
    <property type="entry name" value="RNase_J"/>
</dbReference>
<dbReference type="SMART" id="SM00849">
    <property type="entry name" value="Lactamase_B"/>
    <property type="match status" value="1"/>
</dbReference>
<dbReference type="SUPFAM" id="SSF56281">
    <property type="entry name" value="Metallo-hydrolase/oxidoreductase"/>
    <property type="match status" value="1"/>
</dbReference>
<comment type="caution">
    <text evidence="5">Lacks conserved residue(s) required for the propagation of feature annotation.</text>
</comment>
<dbReference type="GO" id="GO:0005737">
    <property type="term" value="C:cytoplasm"/>
    <property type="evidence" value="ECO:0007669"/>
    <property type="project" value="UniProtKB-SubCell"/>
</dbReference>
<comment type="subcellular location">
    <subcellularLocation>
        <location evidence="5">Cytoplasm</location>
    </subcellularLocation>
</comment>
<feature type="binding site" evidence="8">
    <location>
        <position position="161"/>
    </location>
    <ligand>
        <name>Zn(2+)</name>
        <dbReference type="ChEBI" id="CHEBI:29105"/>
        <label>1</label>
        <note>catalytic</note>
    </ligand>
</feature>
<feature type="binding site" evidence="7">
    <location>
        <begin position="455"/>
        <end position="459"/>
    </location>
    <ligand>
        <name>substrate</name>
    </ligand>
</feature>
<dbReference type="InterPro" id="IPR041636">
    <property type="entry name" value="RNase_J_C"/>
</dbReference>
<dbReference type="NCBIfam" id="TIGR00649">
    <property type="entry name" value="MG423"/>
    <property type="match status" value="1"/>
</dbReference>
<dbReference type="GO" id="GO:0004534">
    <property type="term" value="F:5'-3' RNA exonuclease activity"/>
    <property type="evidence" value="ECO:0007669"/>
    <property type="project" value="UniProtKB-UniRule"/>
</dbReference>
<comment type="caution">
    <text evidence="11">The sequence shown here is derived from an EMBL/GenBank/DDBJ whole genome shotgun (WGS) entry which is preliminary data.</text>
</comment>
<keyword evidence="8" id="KW-0862">Zinc</keyword>